<reference evidence="10" key="5">
    <citation type="submission" date="2020-05" db="EMBL/GenBank/DDBJ databases">
        <authorList>
            <person name="Rincon C."/>
            <person name="Sanders R I."/>
            <person name="Robbins C."/>
            <person name="Chaturvedi A."/>
        </authorList>
    </citation>
    <scope>NUCLEOTIDE SEQUENCE</scope>
    <source>
        <strain evidence="10">CHB12</strain>
    </source>
</reference>
<dbReference type="EMBL" id="LLXH01000151">
    <property type="protein sequence ID" value="PKC71772.1"/>
    <property type="molecule type" value="Genomic_DNA"/>
</dbReference>
<feature type="transmembrane region" description="Helical" evidence="8">
    <location>
        <begin position="12"/>
        <end position="32"/>
    </location>
</feature>
<protein>
    <recommendedName>
        <fullName evidence="9">Wax synthase domain-containing protein</fullName>
    </recommendedName>
</protein>
<evidence type="ECO:0000256" key="3">
    <source>
        <dbReference type="ARBA" id="ARBA00007282"/>
    </source>
</evidence>
<keyword evidence="7 8" id="KW-0472">Membrane</keyword>
<evidence type="ECO:0000256" key="6">
    <source>
        <dbReference type="ARBA" id="ARBA00022989"/>
    </source>
</evidence>
<dbReference type="PANTHER" id="PTHR31595">
    <property type="entry name" value="LONG-CHAIN-ALCOHOL O-FATTY-ACYLTRANSFERASE 3-RELATED"/>
    <property type="match status" value="1"/>
</dbReference>
<evidence type="ECO:0000313" key="11">
    <source>
        <dbReference type="EMBL" id="PKC10023.1"/>
    </source>
</evidence>
<proteinExistence type="inferred from homology"/>
<evidence type="ECO:0000313" key="14">
    <source>
        <dbReference type="Proteomes" id="UP000232722"/>
    </source>
</evidence>
<dbReference type="VEuPathDB" id="FungiDB:FUN_009030"/>
<feature type="transmembrane region" description="Helical" evidence="8">
    <location>
        <begin position="326"/>
        <end position="346"/>
    </location>
</feature>
<dbReference type="InterPro" id="IPR032805">
    <property type="entry name" value="Wax_synthase_dom"/>
</dbReference>
<dbReference type="GO" id="GO:0006629">
    <property type="term" value="P:lipid metabolic process"/>
    <property type="evidence" value="ECO:0007669"/>
    <property type="project" value="InterPro"/>
</dbReference>
<evidence type="ECO:0000256" key="4">
    <source>
        <dbReference type="ARBA" id="ARBA00022679"/>
    </source>
</evidence>
<dbReference type="GO" id="GO:0016020">
    <property type="term" value="C:membrane"/>
    <property type="evidence" value="ECO:0007669"/>
    <property type="project" value="UniProtKB-SubCell"/>
</dbReference>
<comment type="pathway">
    <text evidence="2">Secondary metabolite biosynthesis.</text>
</comment>
<gene>
    <name evidence="10" type="ORF">CHRIB12_LOCUS16600</name>
    <name evidence="12" type="ORF">RhiirA1_495413</name>
    <name evidence="11" type="ORF">RhiirA5_472301</name>
</gene>
<evidence type="ECO:0000313" key="15">
    <source>
        <dbReference type="Proteomes" id="UP000684084"/>
    </source>
</evidence>
<evidence type="ECO:0000313" key="13">
    <source>
        <dbReference type="Proteomes" id="UP000232688"/>
    </source>
</evidence>
<dbReference type="Proteomes" id="UP000232722">
    <property type="component" value="Unassembled WGS sequence"/>
</dbReference>
<sequence length="423" mass="50953">MISFQEFPPKLPLHILQIIFFTLFSTFVAFSLEPPKSLFRYFILINIIVCLLTLPIIYRGKYEEYEIVPLTLLAFGWSFKMMIWLKKCLYAEKEKQIGPFYLTMFYWRKLPEKTNKSREISIKDINIYIIKRIIILLFKWILFEILYRWITNNIPEIPEGIYPVRIFNWITKGIPALTPFLLFYYAVTTFFVTITLSLGYDLFLIINGIFLRFLITLKDEKSIFFFEKQHMKHIKEWCISMIYDTNHMFRYPYLSTSPRDLWSFRWQLFLNESFKELAYLPARNLFINRSKNFRDAIGVLAAFTMSAILHEYLIFVLFNKFSFDNFFFFTSHGIILVIWESIFGSIKENEESSSKRIFLRWSIMMMIILFTLPGFVEPFVRHPRWVASSVFSSYTRDPSHNFNFSKFLNYDIRYFSSFKPLET</sequence>
<dbReference type="Pfam" id="PF13813">
    <property type="entry name" value="MBOAT_2"/>
    <property type="match status" value="1"/>
</dbReference>
<feature type="transmembrane region" description="Helical" evidence="8">
    <location>
        <begin position="39"/>
        <end position="59"/>
    </location>
</feature>
<comment type="caution">
    <text evidence="10">The sequence shown here is derived from an EMBL/GenBank/DDBJ whole genome shotgun (WGS) entry which is preliminary data.</text>
</comment>
<comment type="similarity">
    <text evidence="3">Belongs to the wax synthase family.</text>
</comment>
<evidence type="ECO:0000313" key="10">
    <source>
        <dbReference type="EMBL" id="CAB5379370.1"/>
    </source>
</evidence>
<dbReference type="Proteomes" id="UP000232688">
    <property type="component" value="Unassembled WGS sequence"/>
</dbReference>
<dbReference type="PANTHER" id="PTHR31595:SF57">
    <property type="entry name" value="OS04G0481900 PROTEIN"/>
    <property type="match status" value="1"/>
</dbReference>
<dbReference type="Proteomes" id="UP000684084">
    <property type="component" value="Unassembled WGS sequence"/>
</dbReference>
<keyword evidence="4" id="KW-0808">Transferase</keyword>
<reference evidence="12 13" key="3">
    <citation type="submission" date="2017-10" db="EMBL/GenBank/DDBJ databases">
        <title>Extensive intraspecific genome diversity in a model arbuscular mycorrhizal fungus.</title>
        <authorList>
            <person name="Chen E.C.H."/>
            <person name="Morin E."/>
            <person name="Baudet D."/>
            <person name="Noel J."/>
            <person name="Ndikumana S."/>
            <person name="Charron P."/>
            <person name="St-Onge C."/>
            <person name="Giorgi J."/>
            <person name="Grigoriev I.V."/>
            <person name="Roux C."/>
            <person name="Martin F.M."/>
            <person name="Corradi N."/>
        </authorList>
    </citation>
    <scope>NUCLEOTIDE SEQUENCE [LARGE SCALE GENOMIC DNA]</scope>
    <source>
        <strain evidence="12 13">A1</strain>
    </source>
</reference>
<evidence type="ECO:0000256" key="1">
    <source>
        <dbReference type="ARBA" id="ARBA00004141"/>
    </source>
</evidence>
<dbReference type="OrthoDB" id="1077582at2759"/>
<name>A0A2I1E1L6_9GLOM</name>
<organism evidence="10 15">
    <name type="scientific">Rhizophagus irregularis</name>
    <dbReference type="NCBI Taxonomy" id="588596"/>
    <lineage>
        <taxon>Eukaryota</taxon>
        <taxon>Fungi</taxon>
        <taxon>Fungi incertae sedis</taxon>
        <taxon>Mucoromycota</taxon>
        <taxon>Glomeromycotina</taxon>
        <taxon>Glomeromycetes</taxon>
        <taxon>Glomerales</taxon>
        <taxon>Glomeraceae</taxon>
        <taxon>Rhizophagus</taxon>
    </lineage>
</organism>
<reference evidence="11 14" key="1">
    <citation type="submission" date="2016-04" db="EMBL/GenBank/DDBJ databases">
        <title>Genome analyses suggest a sexual origin of heterokaryosis in a supposedly ancient asexual fungus.</title>
        <authorList>
            <person name="Ropars J."/>
            <person name="Sedzielewska K."/>
            <person name="Noel J."/>
            <person name="Charron P."/>
            <person name="Farinelli L."/>
            <person name="Marton T."/>
            <person name="Kruger M."/>
            <person name="Pelin A."/>
            <person name="Brachmann A."/>
            <person name="Corradi N."/>
        </authorList>
    </citation>
    <scope>NUCLEOTIDE SEQUENCE [LARGE SCALE GENOMIC DNA]</scope>
    <source>
        <strain evidence="11 14">A5</strain>
    </source>
</reference>
<evidence type="ECO:0000256" key="2">
    <source>
        <dbReference type="ARBA" id="ARBA00005179"/>
    </source>
</evidence>
<dbReference type="EMBL" id="CAGKOT010000040">
    <property type="protein sequence ID" value="CAB5379370.1"/>
    <property type="molecule type" value="Genomic_DNA"/>
</dbReference>
<keyword evidence="6 8" id="KW-1133">Transmembrane helix</keyword>
<reference evidence="12 13" key="4">
    <citation type="submission" date="2017-10" db="EMBL/GenBank/DDBJ databases">
        <title>Genome analyses suggest a sexual origin of heterokaryosis in a supposedly ancient asexual fungus.</title>
        <authorList>
            <person name="Corradi N."/>
            <person name="Sedzielewska K."/>
            <person name="Noel J."/>
            <person name="Charron P."/>
            <person name="Farinelli L."/>
            <person name="Marton T."/>
            <person name="Kruger M."/>
            <person name="Pelin A."/>
            <person name="Brachmann A."/>
            <person name="Corradi N."/>
        </authorList>
    </citation>
    <scope>NUCLEOTIDE SEQUENCE [LARGE SCALE GENOMIC DNA]</scope>
    <source>
        <strain evidence="12 13">A1</strain>
    </source>
</reference>
<feature type="transmembrane region" description="Helical" evidence="8">
    <location>
        <begin position="133"/>
        <end position="150"/>
    </location>
</feature>
<dbReference type="VEuPathDB" id="FungiDB:RhiirFUN_007808"/>
<dbReference type="VEuPathDB" id="FungiDB:RhiirA1_495413"/>
<dbReference type="AlphaFoldDB" id="A0A2I1E1L6"/>
<dbReference type="EMBL" id="LLXJ01000412">
    <property type="protein sequence ID" value="PKC10023.1"/>
    <property type="molecule type" value="Genomic_DNA"/>
</dbReference>
<accession>A0A2I1E1L6</accession>
<feature type="transmembrane region" description="Helical" evidence="8">
    <location>
        <begin position="65"/>
        <end position="85"/>
    </location>
</feature>
<evidence type="ECO:0000256" key="8">
    <source>
        <dbReference type="SAM" id="Phobius"/>
    </source>
</evidence>
<feature type="transmembrane region" description="Helical" evidence="8">
    <location>
        <begin position="358"/>
        <end position="376"/>
    </location>
</feature>
<dbReference type="GO" id="GO:0008374">
    <property type="term" value="F:O-acyltransferase activity"/>
    <property type="evidence" value="ECO:0007669"/>
    <property type="project" value="InterPro"/>
</dbReference>
<evidence type="ECO:0000259" key="9">
    <source>
        <dbReference type="Pfam" id="PF13813"/>
    </source>
</evidence>
<evidence type="ECO:0000313" key="12">
    <source>
        <dbReference type="EMBL" id="PKC71772.1"/>
    </source>
</evidence>
<evidence type="ECO:0000256" key="7">
    <source>
        <dbReference type="ARBA" id="ARBA00023136"/>
    </source>
</evidence>
<evidence type="ECO:0000256" key="5">
    <source>
        <dbReference type="ARBA" id="ARBA00022692"/>
    </source>
</evidence>
<dbReference type="InterPro" id="IPR044851">
    <property type="entry name" value="Wax_synthase"/>
</dbReference>
<reference evidence="11 14" key="2">
    <citation type="submission" date="2017-09" db="EMBL/GenBank/DDBJ databases">
        <title>Extensive intraspecific genome diversity in a model arbuscular mycorrhizal fungus.</title>
        <authorList>
            <person name="Chen E.C."/>
            <person name="Morin E."/>
            <person name="Beaudet D."/>
            <person name="Noel J."/>
            <person name="Ndikumana S."/>
            <person name="Charron P."/>
            <person name="St-Onge C."/>
            <person name="Giorgi J."/>
            <person name="Grigoriev I.V."/>
            <person name="Roux C."/>
            <person name="Martin F.M."/>
            <person name="Corradi N."/>
        </authorList>
    </citation>
    <scope>NUCLEOTIDE SEQUENCE [LARGE SCALE GENOMIC DNA]</scope>
    <source>
        <strain evidence="11 14">A5</strain>
    </source>
</reference>
<comment type="subcellular location">
    <subcellularLocation>
        <location evidence="1">Membrane</location>
        <topology evidence="1">Multi-pass membrane protein</topology>
    </subcellularLocation>
</comment>
<feature type="transmembrane region" description="Helical" evidence="8">
    <location>
        <begin position="182"/>
        <end position="215"/>
    </location>
</feature>
<feature type="transmembrane region" description="Helical" evidence="8">
    <location>
        <begin position="296"/>
        <end position="314"/>
    </location>
</feature>
<feature type="domain" description="Wax synthase" evidence="9">
    <location>
        <begin position="247"/>
        <end position="329"/>
    </location>
</feature>
<keyword evidence="5 8" id="KW-0812">Transmembrane</keyword>